<organism evidence="5 6">
    <name type="scientific">Aphanomyces stellatus</name>
    <dbReference type="NCBI Taxonomy" id="120398"/>
    <lineage>
        <taxon>Eukaryota</taxon>
        <taxon>Sar</taxon>
        <taxon>Stramenopiles</taxon>
        <taxon>Oomycota</taxon>
        <taxon>Saprolegniomycetes</taxon>
        <taxon>Saprolegniales</taxon>
        <taxon>Verrucalvaceae</taxon>
        <taxon>Aphanomyces</taxon>
    </lineage>
</organism>
<dbReference type="SUPFAM" id="SSF52540">
    <property type="entry name" value="P-loop containing nucleoside triphosphate hydrolases"/>
    <property type="match status" value="1"/>
</dbReference>
<dbReference type="GO" id="GO:0016020">
    <property type="term" value="C:membrane"/>
    <property type="evidence" value="ECO:0007669"/>
    <property type="project" value="InterPro"/>
</dbReference>
<dbReference type="InterPro" id="IPR020849">
    <property type="entry name" value="Small_GTPase_Ras-type"/>
</dbReference>
<keyword evidence="6" id="KW-1185">Reference proteome</keyword>
<dbReference type="PROSITE" id="PS51419">
    <property type="entry name" value="RAB"/>
    <property type="match status" value="1"/>
</dbReference>
<evidence type="ECO:0000256" key="2">
    <source>
        <dbReference type="ARBA" id="ARBA00023134"/>
    </source>
</evidence>
<dbReference type="Pfam" id="PF00071">
    <property type="entry name" value="Ras"/>
    <property type="match status" value="1"/>
</dbReference>
<keyword evidence="1" id="KW-0547">Nucleotide-binding</keyword>
<reference evidence="4" key="2">
    <citation type="submission" date="2019-06" db="EMBL/GenBank/DDBJ databases">
        <title>Genomics analysis of Aphanomyces spp. identifies a new class of oomycete effector associated with host adaptation.</title>
        <authorList>
            <person name="Gaulin E."/>
        </authorList>
    </citation>
    <scope>NUCLEOTIDE SEQUENCE</scope>
    <source>
        <strain evidence="4">CBS 578.67</strain>
    </source>
</reference>
<dbReference type="EMBL" id="CAADRA010005174">
    <property type="protein sequence ID" value="VFT86491.1"/>
    <property type="molecule type" value="Genomic_DNA"/>
</dbReference>
<protein>
    <submittedName>
        <fullName evidence="5">Aste57867_9612 protein</fullName>
    </submittedName>
</protein>
<proteinExistence type="predicted"/>
<evidence type="ECO:0000313" key="4">
    <source>
        <dbReference type="EMBL" id="KAF0699836.1"/>
    </source>
</evidence>
<gene>
    <name evidence="5" type="primary">Aste57867_9612</name>
    <name evidence="4" type="ORF">As57867_009574</name>
    <name evidence="5" type="ORF">ASTE57867_9612</name>
</gene>
<dbReference type="OrthoDB" id="265044at2759"/>
<dbReference type="Gene3D" id="3.40.50.300">
    <property type="entry name" value="P-loop containing nucleotide triphosphate hydrolases"/>
    <property type="match status" value="1"/>
</dbReference>
<reference evidence="5 6" key="1">
    <citation type="submission" date="2019-03" db="EMBL/GenBank/DDBJ databases">
        <authorList>
            <person name="Gaulin E."/>
            <person name="Dumas B."/>
        </authorList>
    </citation>
    <scope>NUCLEOTIDE SEQUENCE [LARGE SCALE GENOMIC DNA]</scope>
    <source>
        <strain evidence="5">CBS 568.67</strain>
    </source>
</reference>
<name>A0A485KNB4_9STRA</name>
<dbReference type="SMART" id="SM00173">
    <property type="entry name" value="RAS"/>
    <property type="match status" value="1"/>
</dbReference>
<dbReference type="InterPro" id="IPR005225">
    <property type="entry name" value="Small_GTP-bd"/>
</dbReference>
<dbReference type="GO" id="GO:0003924">
    <property type="term" value="F:GTPase activity"/>
    <property type="evidence" value="ECO:0007669"/>
    <property type="project" value="InterPro"/>
</dbReference>
<dbReference type="SMART" id="SM00175">
    <property type="entry name" value="RAB"/>
    <property type="match status" value="1"/>
</dbReference>
<keyword evidence="2" id="KW-0342">GTP-binding</keyword>
<dbReference type="SMART" id="SM00174">
    <property type="entry name" value="RHO"/>
    <property type="match status" value="1"/>
</dbReference>
<evidence type="ECO:0000313" key="6">
    <source>
        <dbReference type="Proteomes" id="UP000332933"/>
    </source>
</evidence>
<dbReference type="PROSITE" id="PS51421">
    <property type="entry name" value="RAS"/>
    <property type="match status" value="1"/>
</dbReference>
<evidence type="ECO:0000256" key="1">
    <source>
        <dbReference type="ARBA" id="ARBA00022741"/>
    </source>
</evidence>
<dbReference type="GO" id="GO:0007165">
    <property type="term" value="P:signal transduction"/>
    <property type="evidence" value="ECO:0007669"/>
    <property type="project" value="InterPro"/>
</dbReference>
<sequence>MTHKVVVLGNNGIGKTALEMAFAGCTKLSKYPPTFVKEKFFTGHVVVDGAASTVHAWDAQGALFVANRALFADTSGILLCFAVDDVASFEQIQRDWAPFLARCALLKGRPIVLVATKCDVADRQVSKEDARAFAATKEWPYIETSAKDMLNVVEAFQMLFQKSTVSEDEGSDVATEDTMSSTLSHGDLVPAPQISRGERGCWISCIMQ</sequence>
<dbReference type="PANTHER" id="PTHR24070">
    <property type="entry name" value="RAS, DI-RAS, AND RHEB FAMILY MEMBERS OF SMALL GTPASE SUPERFAMILY"/>
    <property type="match status" value="1"/>
</dbReference>
<dbReference type="GO" id="GO:0005525">
    <property type="term" value="F:GTP binding"/>
    <property type="evidence" value="ECO:0007669"/>
    <property type="project" value="UniProtKB-KW"/>
</dbReference>
<dbReference type="AlphaFoldDB" id="A0A485KNB4"/>
<dbReference type="Proteomes" id="UP000332933">
    <property type="component" value="Unassembled WGS sequence"/>
</dbReference>
<dbReference type="EMBL" id="VJMH01005153">
    <property type="protein sequence ID" value="KAF0699836.1"/>
    <property type="molecule type" value="Genomic_DNA"/>
</dbReference>
<dbReference type="InterPro" id="IPR001806">
    <property type="entry name" value="Small_GTPase"/>
</dbReference>
<evidence type="ECO:0000313" key="5">
    <source>
        <dbReference type="EMBL" id="VFT86491.1"/>
    </source>
</evidence>
<dbReference type="InterPro" id="IPR027417">
    <property type="entry name" value="P-loop_NTPase"/>
</dbReference>
<dbReference type="PRINTS" id="PR00449">
    <property type="entry name" value="RASTRNSFRMNG"/>
</dbReference>
<feature type="region of interest" description="Disordered" evidence="3">
    <location>
        <begin position="168"/>
        <end position="189"/>
    </location>
</feature>
<accession>A0A485KNB4</accession>
<evidence type="ECO:0000256" key="3">
    <source>
        <dbReference type="SAM" id="MobiDB-lite"/>
    </source>
</evidence>
<dbReference type="NCBIfam" id="TIGR00231">
    <property type="entry name" value="small_GTP"/>
    <property type="match status" value="1"/>
</dbReference>